<dbReference type="Proteomes" id="UP000256695">
    <property type="component" value="Unassembled WGS sequence"/>
</dbReference>
<dbReference type="AlphaFoldDB" id="A0A3D8J579"/>
<comment type="caution">
    <text evidence="2">The sequence shown here is derived from an EMBL/GenBank/DDBJ whole genome shotgun (WGS) entry which is preliminary data.</text>
</comment>
<keyword evidence="1" id="KW-0812">Transmembrane</keyword>
<keyword evidence="1" id="KW-1133">Transmembrane helix</keyword>
<keyword evidence="3" id="KW-1185">Reference proteome</keyword>
<proteinExistence type="predicted"/>
<feature type="transmembrane region" description="Helical" evidence="1">
    <location>
        <begin position="9"/>
        <end position="28"/>
    </location>
</feature>
<name>A0A3D8J579_9HELI</name>
<sequence>MSKRKIAKIILIIGAGFIGLLLVLFLYVSSKVKNEFEEKINIYFSSLNNGVYRVEHQPFKCTGFLNYECASKQVDVFVDNEKLFVVQKFIVGLKGIKTDSLKEYAQGDIIEINSALFNFSDSFKPFKFEYKGEDRILDKREGVVLGQNSFKLEAKSVSYAFDANIKRKSKEFANKNIIKIILQTPLKTFLEDTEYFVEDMGAKVFSRNLKDATFSLLRQTKDTELDEEGYERIIDDQTQALIFGAKLFGFFDTPYEQQITHLIEGYNDLLKDKIKSIQVSFYSKDEVYFKQTYFNRFQNPNDLQRFLAKFFNHYDMKVVTK</sequence>
<evidence type="ECO:0000256" key="1">
    <source>
        <dbReference type="SAM" id="Phobius"/>
    </source>
</evidence>
<dbReference type="OrthoDB" id="5319107at2"/>
<gene>
    <name evidence="2" type="ORF">CQA57_06565</name>
</gene>
<evidence type="ECO:0000313" key="2">
    <source>
        <dbReference type="EMBL" id="RDU72623.1"/>
    </source>
</evidence>
<reference evidence="2 3" key="1">
    <citation type="submission" date="2018-04" db="EMBL/GenBank/DDBJ databases">
        <title>Novel Campyloabacter and Helicobacter Species and Strains.</title>
        <authorList>
            <person name="Mannion A.J."/>
            <person name="Shen Z."/>
            <person name="Fox J.G."/>
        </authorList>
    </citation>
    <scope>NUCLEOTIDE SEQUENCE [LARGE SCALE GENOMIC DNA]</scope>
    <source>
        <strain evidence="2 3">MIT 04-9362</strain>
    </source>
</reference>
<protein>
    <submittedName>
        <fullName evidence="2">Uncharacterized protein</fullName>
    </submittedName>
</protein>
<dbReference type="RefSeq" id="WP_115579441.1">
    <property type="nucleotide sequence ID" value="NZ_NXLX01000018.1"/>
</dbReference>
<accession>A0A3D8J579</accession>
<organism evidence="2 3">
    <name type="scientific">Helicobacter anseris</name>
    <dbReference type="NCBI Taxonomy" id="375926"/>
    <lineage>
        <taxon>Bacteria</taxon>
        <taxon>Pseudomonadati</taxon>
        <taxon>Campylobacterota</taxon>
        <taxon>Epsilonproteobacteria</taxon>
        <taxon>Campylobacterales</taxon>
        <taxon>Helicobacteraceae</taxon>
        <taxon>Helicobacter</taxon>
    </lineage>
</organism>
<dbReference type="EMBL" id="NXLX01000018">
    <property type="protein sequence ID" value="RDU72623.1"/>
    <property type="molecule type" value="Genomic_DNA"/>
</dbReference>
<evidence type="ECO:0000313" key="3">
    <source>
        <dbReference type="Proteomes" id="UP000256695"/>
    </source>
</evidence>
<keyword evidence="1" id="KW-0472">Membrane</keyword>